<accession>A0ACD3BCZ2</accession>
<gene>
    <name evidence="1" type="ORF">BDN72DRAFT_885721</name>
</gene>
<reference evidence="1 2" key="1">
    <citation type="journal article" date="2019" name="Nat. Ecol. Evol.">
        <title>Megaphylogeny resolves global patterns of mushroom evolution.</title>
        <authorList>
            <person name="Varga T."/>
            <person name="Krizsan K."/>
            <person name="Foldi C."/>
            <person name="Dima B."/>
            <person name="Sanchez-Garcia M."/>
            <person name="Sanchez-Ramirez S."/>
            <person name="Szollosi G.J."/>
            <person name="Szarkandi J.G."/>
            <person name="Papp V."/>
            <person name="Albert L."/>
            <person name="Andreopoulos W."/>
            <person name="Angelini C."/>
            <person name="Antonin V."/>
            <person name="Barry K.W."/>
            <person name="Bougher N.L."/>
            <person name="Buchanan P."/>
            <person name="Buyck B."/>
            <person name="Bense V."/>
            <person name="Catcheside P."/>
            <person name="Chovatia M."/>
            <person name="Cooper J."/>
            <person name="Damon W."/>
            <person name="Desjardin D."/>
            <person name="Finy P."/>
            <person name="Geml J."/>
            <person name="Haridas S."/>
            <person name="Hughes K."/>
            <person name="Justo A."/>
            <person name="Karasinski D."/>
            <person name="Kautmanova I."/>
            <person name="Kiss B."/>
            <person name="Kocsube S."/>
            <person name="Kotiranta H."/>
            <person name="LaButti K.M."/>
            <person name="Lechner B.E."/>
            <person name="Liimatainen K."/>
            <person name="Lipzen A."/>
            <person name="Lukacs Z."/>
            <person name="Mihaltcheva S."/>
            <person name="Morgado L.N."/>
            <person name="Niskanen T."/>
            <person name="Noordeloos M.E."/>
            <person name="Ohm R.A."/>
            <person name="Ortiz-Santana B."/>
            <person name="Ovrebo C."/>
            <person name="Racz N."/>
            <person name="Riley R."/>
            <person name="Savchenko A."/>
            <person name="Shiryaev A."/>
            <person name="Soop K."/>
            <person name="Spirin V."/>
            <person name="Szebenyi C."/>
            <person name="Tomsovsky M."/>
            <person name="Tulloss R.E."/>
            <person name="Uehling J."/>
            <person name="Grigoriev I.V."/>
            <person name="Vagvolgyi C."/>
            <person name="Papp T."/>
            <person name="Martin F.M."/>
            <person name="Miettinen O."/>
            <person name="Hibbett D.S."/>
            <person name="Nagy L.G."/>
        </authorList>
    </citation>
    <scope>NUCLEOTIDE SEQUENCE [LARGE SCALE GENOMIC DNA]</scope>
    <source>
        <strain evidence="1 2">NL-1719</strain>
    </source>
</reference>
<organism evidence="1 2">
    <name type="scientific">Pluteus cervinus</name>
    <dbReference type="NCBI Taxonomy" id="181527"/>
    <lineage>
        <taxon>Eukaryota</taxon>
        <taxon>Fungi</taxon>
        <taxon>Dikarya</taxon>
        <taxon>Basidiomycota</taxon>
        <taxon>Agaricomycotina</taxon>
        <taxon>Agaricomycetes</taxon>
        <taxon>Agaricomycetidae</taxon>
        <taxon>Agaricales</taxon>
        <taxon>Pluteineae</taxon>
        <taxon>Pluteaceae</taxon>
        <taxon>Pluteus</taxon>
    </lineage>
</organism>
<proteinExistence type="predicted"/>
<sequence length="366" mass="42073">MNLRHFLPNSWSYAYSPLPTTRNRPGKSRECGYRYVMWTVARVVLNALFIWLLVRIFSKHYTPLDNYQNINHYPLVHANYTPTPHDRRAVVSSLYSDSFTMAIAVLGYSVLKANIHAHLVLPYLESQVSKQALCIASAIGWTPLPVPFIPPPHHGKGIHYRFSDQYTKLNIWGLDKAGYDRVVYLDADTLVRRNFDELFDGPFDFAVVPDVYRPNDSRGFSITFNAGVIALRTSSALLKEMLDLIPQTDYPLDEAEQAFLNQFYSAKALRLPYAYNANLAIKTRSPQLWEGMKAEMRIVHYTLNKPWMTSLDQDPHEIVTLENQRGILEKSTKRNGGLYAQEVGWWVDVFEEMVAEKGEQLQACYL</sequence>
<protein>
    <submittedName>
        <fullName evidence="1">Glycosyltransferase family 8 protein</fullName>
    </submittedName>
</protein>
<keyword evidence="2" id="KW-1185">Reference proteome</keyword>
<evidence type="ECO:0000313" key="1">
    <source>
        <dbReference type="EMBL" id="TFK75720.1"/>
    </source>
</evidence>
<dbReference type="Proteomes" id="UP000308600">
    <property type="component" value="Unassembled WGS sequence"/>
</dbReference>
<name>A0ACD3BCZ2_9AGAR</name>
<dbReference type="EMBL" id="ML208262">
    <property type="protein sequence ID" value="TFK75720.1"/>
    <property type="molecule type" value="Genomic_DNA"/>
</dbReference>
<evidence type="ECO:0000313" key="2">
    <source>
        <dbReference type="Proteomes" id="UP000308600"/>
    </source>
</evidence>